<accession>A0A521CL71</accession>
<evidence type="ECO:0000256" key="2">
    <source>
        <dbReference type="ARBA" id="ARBA00022448"/>
    </source>
</evidence>
<evidence type="ECO:0000256" key="3">
    <source>
        <dbReference type="ARBA" id="ARBA00022692"/>
    </source>
</evidence>
<gene>
    <name evidence="8" type="ORF">SAMN06265379_103261</name>
</gene>
<dbReference type="OrthoDB" id="182417at2"/>
<feature type="transmembrane region" description="Helical" evidence="6">
    <location>
        <begin position="55"/>
        <end position="73"/>
    </location>
</feature>
<dbReference type="Proteomes" id="UP000319040">
    <property type="component" value="Unassembled WGS sequence"/>
</dbReference>
<feature type="transmembrane region" description="Helical" evidence="6">
    <location>
        <begin position="317"/>
        <end position="335"/>
    </location>
</feature>
<feature type="transmembrane region" description="Helical" evidence="6">
    <location>
        <begin position="287"/>
        <end position="305"/>
    </location>
</feature>
<dbReference type="InterPro" id="IPR052983">
    <property type="entry name" value="MFS_Riboflavin_Transporter"/>
</dbReference>
<feature type="transmembrane region" description="Helical" evidence="6">
    <location>
        <begin position="12"/>
        <end position="30"/>
    </location>
</feature>
<feature type="domain" description="Major facilitator superfamily (MFS) profile" evidence="7">
    <location>
        <begin position="18"/>
        <end position="426"/>
    </location>
</feature>
<evidence type="ECO:0000313" key="8">
    <source>
        <dbReference type="EMBL" id="SMO60217.1"/>
    </source>
</evidence>
<dbReference type="PROSITE" id="PS50850">
    <property type="entry name" value="MFS"/>
    <property type="match status" value="1"/>
</dbReference>
<feature type="transmembrane region" description="Helical" evidence="6">
    <location>
        <begin position="119"/>
        <end position="137"/>
    </location>
</feature>
<reference evidence="8 9" key="1">
    <citation type="submission" date="2017-05" db="EMBL/GenBank/DDBJ databases">
        <authorList>
            <person name="Varghese N."/>
            <person name="Submissions S."/>
        </authorList>
    </citation>
    <scope>NUCLEOTIDE SEQUENCE [LARGE SCALE GENOMIC DNA]</scope>
    <source>
        <strain evidence="8 9">DSM 27040</strain>
    </source>
</reference>
<evidence type="ECO:0000256" key="6">
    <source>
        <dbReference type="SAM" id="Phobius"/>
    </source>
</evidence>
<feature type="transmembrane region" description="Helical" evidence="6">
    <location>
        <begin position="85"/>
        <end position="107"/>
    </location>
</feature>
<dbReference type="EMBL" id="FXTB01000003">
    <property type="protein sequence ID" value="SMO60217.1"/>
    <property type="molecule type" value="Genomic_DNA"/>
</dbReference>
<evidence type="ECO:0000256" key="5">
    <source>
        <dbReference type="ARBA" id="ARBA00023136"/>
    </source>
</evidence>
<dbReference type="Gene3D" id="1.20.1250.20">
    <property type="entry name" value="MFS general substrate transporter like domains"/>
    <property type="match status" value="2"/>
</dbReference>
<keyword evidence="9" id="KW-1185">Reference proteome</keyword>
<dbReference type="PANTHER" id="PTHR43385:SF1">
    <property type="entry name" value="RIBOFLAVIN TRANSPORTER RIBJ"/>
    <property type="match status" value="1"/>
</dbReference>
<organism evidence="8 9">
    <name type="scientific">Saccharicrinis carchari</name>
    <dbReference type="NCBI Taxonomy" id="1168039"/>
    <lineage>
        <taxon>Bacteria</taxon>
        <taxon>Pseudomonadati</taxon>
        <taxon>Bacteroidota</taxon>
        <taxon>Bacteroidia</taxon>
        <taxon>Marinilabiliales</taxon>
        <taxon>Marinilabiliaceae</taxon>
        <taxon>Saccharicrinis</taxon>
    </lineage>
</organism>
<dbReference type="SUPFAM" id="SSF103473">
    <property type="entry name" value="MFS general substrate transporter"/>
    <property type="match status" value="1"/>
</dbReference>
<protein>
    <submittedName>
        <fullName evidence="8">Sugar phosphate permease</fullName>
    </submittedName>
</protein>
<dbReference type="GO" id="GO:0022857">
    <property type="term" value="F:transmembrane transporter activity"/>
    <property type="evidence" value="ECO:0007669"/>
    <property type="project" value="InterPro"/>
</dbReference>
<evidence type="ECO:0000256" key="4">
    <source>
        <dbReference type="ARBA" id="ARBA00022989"/>
    </source>
</evidence>
<keyword evidence="5 6" id="KW-0472">Membrane</keyword>
<dbReference type="InterPro" id="IPR011701">
    <property type="entry name" value="MFS"/>
</dbReference>
<proteinExistence type="predicted"/>
<feature type="transmembrane region" description="Helical" evidence="6">
    <location>
        <begin position="341"/>
        <end position="361"/>
    </location>
</feature>
<dbReference type="RefSeq" id="WP_142532960.1">
    <property type="nucleotide sequence ID" value="NZ_FXTB01000003.1"/>
</dbReference>
<sequence>MQQSGPDKKPLFFYGFIIVLVGTLGVWASVPGQTLGVSTFTDPVKDALGLSRDKFSVAYALGTIGSSFLLGLAGKWFDRYGARKVAFFAALGLALALALSSQSQAISMSIQRFTGSSTWVIPFVVIMLCFFLIRFSGQGVLTMASRNMIMLWFDKFRGSVNAFSSIAVSLGFSISPLFIDHLIEGNGWQKAWQLMAWGLLVVAGLIYIFYRDTPEKMGLKPDGSLIKKNNRGKTDAERIQFSKKEALKTRAFWMYGLMMAFNGYFITGLTFHIVSVFENVGLTKTDAISIFVPMSIISVSTSFIFNTLSDFIKLKKLLFLMILGGVIASVGLAFLSAPIGYYLLVFGAGLSGGLFAVLVSVTWPRFYGRKNLGAISGVSMQMIVFASALGPWLFSASFTLFGSYSVIALLGIVGLVLMAVFSLKANNPQ</sequence>
<dbReference type="InterPro" id="IPR020846">
    <property type="entry name" value="MFS_dom"/>
</dbReference>
<name>A0A521CL71_SACCC</name>
<dbReference type="GO" id="GO:0016020">
    <property type="term" value="C:membrane"/>
    <property type="evidence" value="ECO:0007669"/>
    <property type="project" value="UniProtKB-SubCell"/>
</dbReference>
<comment type="subcellular location">
    <subcellularLocation>
        <location evidence="1">Membrane</location>
        <topology evidence="1">Multi-pass membrane protein</topology>
    </subcellularLocation>
</comment>
<feature type="transmembrane region" description="Helical" evidence="6">
    <location>
        <begin position="400"/>
        <end position="423"/>
    </location>
</feature>
<dbReference type="InterPro" id="IPR036259">
    <property type="entry name" value="MFS_trans_sf"/>
</dbReference>
<dbReference type="Pfam" id="PF07690">
    <property type="entry name" value="MFS_1"/>
    <property type="match status" value="1"/>
</dbReference>
<dbReference type="PANTHER" id="PTHR43385">
    <property type="entry name" value="RIBOFLAVIN TRANSPORTER RIBJ"/>
    <property type="match status" value="1"/>
</dbReference>
<keyword evidence="2" id="KW-0813">Transport</keyword>
<evidence type="ECO:0000259" key="7">
    <source>
        <dbReference type="PROSITE" id="PS50850"/>
    </source>
</evidence>
<evidence type="ECO:0000256" key="1">
    <source>
        <dbReference type="ARBA" id="ARBA00004141"/>
    </source>
</evidence>
<feature type="transmembrane region" description="Helical" evidence="6">
    <location>
        <begin position="252"/>
        <end position="275"/>
    </location>
</feature>
<feature type="transmembrane region" description="Helical" evidence="6">
    <location>
        <begin position="158"/>
        <end position="179"/>
    </location>
</feature>
<dbReference type="AlphaFoldDB" id="A0A521CL71"/>
<evidence type="ECO:0000313" key="9">
    <source>
        <dbReference type="Proteomes" id="UP000319040"/>
    </source>
</evidence>
<feature type="transmembrane region" description="Helical" evidence="6">
    <location>
        <begin position="191"/>
        <end position="210"/>
    </location>
</feature>
<keyword evidence="4 6" id="KW-1133">Transmembrane helix</keyword>
<keyword evidence="3 6" id="KW-0812">Transmembrane</keyword>
<feature type="transmembrane region" description="Helical" evidence="6">
    <location>
        <begin position="373"/>
        <end position="394"/>
    </location>
</feature>